<sequence length="141" mass="16478">MVNKPFWQPANSLQLAHQQALTWVCDAYLFHLVSLHRRPVYRHQYGDISLNQPALQGFIDSYLIDKGWDMERRRAHYINILDLIRYMHRSNSSFVDWGTVPVLTPRGIRWINACFSRLGEMVNSYGGWEGYVSKTDGETSE</sequence>
<dbReference type="RefSeq" id="WP_249572941.1">
    <property type="nucleotide sequence ID" value="NZ_JBCIVJ010000023.1"/>
</dbReference>
<comment type="caution">
    <text evidence="1">The sequence shown here is derived from an EMBL/GenBank/DDBJ whole genome shotgun (WGS) entry which is preliminary data.</text>
</comment>
<gene>
    <name evidence="1" type="ORF">AAIG39_21355</name>
</gene>
<dbReference type="EMBL" id="JBCIVJ010000023">
    <property type="protein sequence ID" value="MEN0581529.1"/>
    <property type="molecule type" value="Genomic_DNA"/>
</dbReference>
<protein>
    <submittedName>
        <fullName evidence="1">Uncharacterized protein</fullName>
    </submittedName>
</protein>
<reference evidence="1 2" key="1">
    <citation type="submission" date="2024-02" db="EMBL/GenBank/DDBJ databases">
        <title>Whole genome of MDR Enterobacteriaceae from southern Thailand.</title>
        <authorList>
            <person name="Surachat K."/>
        </authorList>
    </citation>
    <scope>NUCLEOTIDE SEQUENCE [LARGE SCALE GENOMIC DNA]</scope>
    <source>
        <strain evidence="1 2">PSU_29</strain>
    </source>
</reference>
<accession>A0ABU9VA49</accession>
<evidence type="ECO:0000313" key="1">
    <source>
        <dbReference type="EMBL" id="MEN0581529.1"/>
    </source>
</evidence>
<proteinExistence type="predicted"/>
<evidence type="ECO:0000313" key="2">
    <source>
        <dbReference type="Proteomes" id="UP001411173"/>
    </source>
</evidence>
<organism evidence="1 2">
    <name type="scientific">Phytobacter palmae</name>
    <dbReference type="NCBI Taxonomy" id="1855371"/>
    <lineage>
        <taxon>Bacteria</taxon>
        <taxon>Pseudomonadati</taxon>
        <taxon>Pseudomonadota</taxon>
        <taxon>Gammaproteobacteria</taxon>
        <taxon>Enterobacterales</taxon>
        <taxon>Enterobacteriaceae</taxon>
        <taxon>Phytobacter</taxon>
    </lineage>
</organism>
<keyword evidence="2" id="KW-1185">Reference proteome</keyword>
<name>A0ABU9VA49_9ENTR</name>
<dbReference type="Proteomes" id="UP001411173">
    <property type="component" value="Unassembled WGS sequence"/>
</dbReference>